<keyword evidence="2 3" id="KW-0539">Nucleus</keyword>
<dbReference type="SUPFAM" id="SSF46785">
    <property type="entry name" value="Winged helix' DNA-binding domain"/>
    <property type="match status" value="1"/>
</dbReference>
<dbReference type="InterPro" id="IPR036388">
    <property type="entry name" value="WH-like_DNA-bd_sf"/>
</dbReference>
<dbReference type="InterPro" id="IPR001766">
    <property type="entry name" value="Fork_head_dom"/>
</dbReference>
<keyword evidence="1 3" id="KW-0238">DNA-binding</keyword>
<dbReference type="GO" id="GO:0030154">
    <property type="term" value="P:cell differentiation"/>
    <property type="evidence" value="ECO:0007669"/>
    <property type="project" value="TreeGrafter"/>
</dbReference>
<feature type="region of interest" description="Disordered" evidence="4">
    <location>
        <begin position="1"/>
        <end position="21"/>
    </location>
</feature>
<feature type="region of interest" description="Disordered" evidence="4">
    <location>
        <begin position="335"/>
        <end position="466"/>
    </location>
</feature>
<dbReference type="InterPro" id="IPR018122">
    <property type="entry name" value="TF_fork_head_CS_1"/>
</dbReference>
<feature type="region of interest" description="Disordered" evidence="4">
    <location>
        <begin position="250"/>
        <end position="287"/>
    </location>
</feature>
<feature type="DNA-binding region" description="Fork-head" evidence="3">
    <location>
        <begin position="155"/>
        <end position="247"/>
    </location>
</feature>
<dbReference type="FunFam" id="1.10.10.10:FF:000352">
    <property type="entry name" value="Forkhead box Q2"/>
    <property type="match status" value="1"/>
</dbReference>
<feature type="domain" description="Fork-head" evidence="5">
    <location>
        <begin position="155"/>
        <end position="247"/>
    </location>
</feature>
<evidence type="ECO:0000256" key="3">
    <source>
        <dbReference type="PROSITE-ProRule" id="PRU00089"/>
    </source>
</evidence>
<evidence type="ECO:0000313" key="6">
    <source>
        <dbReference type="EMBL" id="MPC68673.1"/>
    </source>
</evidence>
<dbReference type="Pfam" id="PF00250">
    <property type="entry name" value="Forkhead"/>
    <property type="match status" value="1"/>
</dbReference>
<dbReference type="EMBL" id="VSRR010028204">
    <property type="protein sequence ID" value="MPC68673.1"/>
    <property type="molecule type" value="Genomic_DNA"/>
</dbReference>
<dbReference type="AlphaFoldDB" id="A0A5B7HEY3"/>
<proteinExistence type="predicted"/>
<dbReference type="PROSITE" id="PS00657">
    <property type="entry name" value="FORK_HEAD_1"/>
    <property type="match status" value="1"/>
</dbReference>
<dbReference type="GO" id="GO:0000978">
    <property type="term" value="F:RNA polymerase II cis-regulatory region sequence-specific DNA binding"/>
    <property type="evidence" value="ECO:0007669"/>
    <property type="project" value="TreeGrafter"/>
</dbReference>
<dbReference type="Proteomes" id="UP000324222">
    <property type="component" value="Unassembled WGS sequence"/>
</dbReference>
<dbReference type="InterPro" id="IPR030456">
    <property type="entry name" value="TF_fork_head_CS_2"/>
</dbReference>
<organism evidence="6 7">
    <name type="scientific">Portunus trituberculatus</name>
    <name type="common">Swimming crab</name>
    <name type="synonym">Neptunus trituberculatus</name>
    <dbReference type="NCBI Taxonomy" id="210409"/>
    <lineage>
        <taxon>Eukaryota</taxon>
        <taxon>Metazoa</taxon>
        <taxon>Ecdysozoa</taxon>
        <taxon>Arthropoda</taxon>
        <taxon>Crustacea</taxon>
        <taxon>Multicrustacea</taxon>
        <taxon>Malacostraca</taxon>
        <taxon>Eumalacostraca</taxon>
        <taxon>Eucarida</taxon>
        <taxon>Decapoda</taxon>
        <taxon>Pleocyemata</taxon>
        <taxon>Brachyura</taxon>
        <taxon>Eubrachyura</taxon>
        <taxon>Portunoidea</taxon>
        <taxon>Portunidae</taxon>
        <taxon>Portuninae</taxon>
        <taxon>Portunus</taxon>
    </lineage>
</organism>
<dbReference type="GO" id="GO:0009653">
    <property type="term" value="P:anatomical structure morphogenesis"/>
    <property type="evidence" value="ECO:0007669"/>
    <property type="project" value="TreeGrafter"/>
</dbReference>
<evidence type="ECO:0000256" key="1">
    <source>
        <dbReference type="ARBA" id="ARBA00023125"/>
    </source>
</evidence>
<accession>A0A5B7HEY3</accession>
<dbReference type="PROSITE" id="PS00658">
    <property type="entry name" value="FORK_HEAD_2"/>
    <property type="match status" value="1"/>
</dbReference>
<dbReference type="SMART" id="SM00339">
    <property type="entry name" value="FH"/>
    <property type="match status" value="1"/>
</dbReference>
<feature type="compositionally biased region" description="Low complexity" evidence="4">
    <location>
        <begin position="395"/>
        <end position="407"/>
    </location>
</feature>
<dbReference type="Gene3D" id="1.10.10.10">
    <property type="entry name" value="Winged helix-like DNA-binding domain superfamily/Winged helix DNA-binding domain"/>
    <property type="match status" value="1"/>
</dbReference>
<dbReference type="PROSITE" id="PS50039">
    <property type="entry name" value="FORK_HEAD_3"/>
    <property type="match status" value="1"/>
</dbReference>
<dbReference type="PRINTS" id="PR00053">
    <property type="entry name" value="FORKHEAD"/>
</dbReference>
<comment type="subcellular location">
    <subcellularLocation>
        <location evidence="3">Nucleus</location>
    </subcellularLocation>
</comment>
<reference evidence="6 7" key="1">
    <citation type="submission" date="2019-05" db="EMBL/GenBank/DDBJ databases">
        <title>Another draft genome of Portunus trituberculatus and its Hox gene families provides insights of decapod evolution.</title>
        <authorList>
            <person name="Jeong J.-H."/>
            <person name="Song I."/>
            <person name="Kim S."/>
            <person name="Choi T."/>
            <person name="Kim D."/>
            <person name="Ryu S."/>
            <person name="Kim W."/>
        </authorList>
    </citation>
    <scope>NUCLEOTIDE SEQUENCE [LARGE SCALE GENOMIC DNA]</scope>
    <source>
        <tissue evidence="6">Muscle</tissue>
    </source>
</reference>
<comment type="caution">
    <text evidence="6">The sequence shown here is derived from an EMBL/GenBank/DDBJ whole genome shotgun (WGS) entry which is preliminary data.</text>
</comment>
<dbReference type="CDD" id="cd20035">
    <property type="entry name" value="FH_FOXQ2-like"/>
    <property type="match status" value="1"/>
</dbReference>
<evidence type="ECO:0000259" key="5">
    <source>
        <dbReference type="PROSITE" id="PS50039"/>
    </source>
</evidence>
<name>A0A5B7HEY3_PORTR</name>
<dbReference type="GO" id="GO:0000981">
    <property type="term" value="F:DNA-binding transcription factor activity, RNA polymerase II-specific"/>
    <property type="evidence" value="ECO:0007669"/>
    <property type="project" value="TreeGrafter"/>
</dbReference>
<dbReference type="InterPro" id="IPR050211">
    <property type="entry name" value="FOX_domain-containing"/>
</dbReference>
<dbReference type="PANTHER" id="PTHR11829:SF343">
    <property type="entry name" value="FORK-HEAD DOMAIN-CONTAINING PROTEIN"/>
    <property type="match status" value="1"/>
</dbReference>
<sequence length="466" mass="50205">MSPRPASPAMDSVCGRESSVSPPTVVAPVALKASPLNDGHQPATPTEQQRLLYQLALAERLRLASAGLAWVRPPLSAHLHVPHPHHPQEPSVVSSLMYGPFIGGMGAPLMGGFGGAAAAAAAAAAGYPPSHPLHAYGYRLVDPRSLLPRGPEEPKPQHSYIGLIAMAILSNPDKKLVLSDIYQYILDNYAYFRSRGPGWRNSIRHNLSLNDCFIKAGRSANGKGHYWAIHPANLDDFSRGDFRRRRAQRRVRKHLGLPVDDDSEPEASSPPHTSESPNGGGPPRLTSTLHFIRPKRQFDVLSLLAPDQPPILKEAPEVETDTVCLEIKSSLCDATRPIPATGCGEARPREARPDHDHRLEPKQEPGSGPPPHGSNLRLVCVPRHPGQDHKPPEVSSSSTNNTTTTGSQGDARPREAGEISRPVPFLQAYTLPPPAIKHVPCSTPSTTTPGAAHVPPTSYPRPSLLT</sequence>
<dbReference type="InterPro" id="IPR047519">
    <property type="entry name" value="FH_FOXQ2-like"/>
</dbReference>
<gene>
    <name evidence="6" type="primary">Foxb1</name>
    <name evidence="6" type="ORF">E2C01_062879</name>
</gene>
<feature type="compositionally biased region" description="Basic and acidic residues" evidence="4">
    <location>
        <begin position="346"/>
        <end position="363"/>
    </location>
</feature>
<evidence type="ECO:0000256" key="2">
    <source>
        <dbReference type="ARBA" id="ARBA00023242"/>
    </source>
</evidence>
<dbReference type="OrthoDB" id="5954824at2759"/>
<dbReference type="GO" id="GO:0005634">
    <property type="term" value="C:nucleus"/>
    <property type="evidence" value="ECO:0007669"/>
    <property type="project" value="UniProtKB-SubCell"/>
</dbReference>
<keyword evidence="7" id="KW-1185">Reference proteome</keyword>
<evidence type="ECO:0000313" key="7">
    <source>
        <dbReference type="Proteomes" id="UP000324222"/>
    </source>
</evidence>
<evidence type="ECO:0000256" key="4">
    <source>
        <dbReference type="SAM" id="MobiDB-lite"/>
    </source>
</evidence>
<dbReference type="InterPro" id="IPR036390">
    <property type="entry name" value="WH_DNA-bd_sf"/>
</dbReference>
<protein>
    <submittedName>
        <fullName evidence="6">Forkhead box protein B1</fullName>
    </submittedName>
</protein>
<dbReference type="PANTHER" id="PTHR11829">
    <property type="entry name" value="FORKHEAD BOX PROTEIN"/>
    <property type="match status" value="1"/>
</dbReference>